<feature type="non-terminal residue" evidence="3">
    <location>
        <position position="1"/>
    </location>
</feature>
<evidence type="ECO:0000313" key="3">
    <source>
        <dbReference type="EMBL" id="CAF4262807.1"/>
    </source>
</evidence>
<feature type="region of interest" description="Disordered" evidence="1">
    <location>
        <begin position="89"/>
        <end position="120"/>
    </location>
</feature>
<accession>A0A8S2T347</accession>
<evidence type="ECO:0000313" key="2">
    <source>
        <dbReference type="EMBL" id="CAF1470859.1"/>
    </source>
</evidence>
<proteinExistence type="predicted"/>
<protein>
    <submittedName>
        <fullName evidence="3">Uncharacterized protein</fullName>
    </submittedName>
</protein>
<gene>
    <name evidence="2" type="ORF">OVA965_LOCUS35649</name>
    <name evidence="3" type="ORF">TMI583_LOCUS36623</name>
</gene>
<feature type="compositionally biased region" description="Basic residues" evidence="1">
    <location>
        <begin position="103"/>
        <end position="112"/>
    </location>
</feature>
<organism evidence="3 4">
    <name type="scientific">Didymodactylos carnosus</name>
    <dbReference type="NCBI Taxonomy" id="1234261"/>
    <lineage>
        <taxon>Eukaryota</taxon>
        <taxon>Metazoa</taxon>
        <taxon>Spiralia</taxon>
        <taxon>Gnathifera</taxon>
        <taxon>Rotifera</taxon>
        <taxon>Eurotatoria</taxon>
        <taxon>Bdelloidea</taxon>
        <taxon>Philodinida</taxon>
        <taxon>Philodinidae</taxon>
        <taxon>Didymodactylos</taxon>
    </lineage>
</organism>
<reference evidence="3" key="1">
    <citation type="submission" date="2021-02" db="EMBL/GenBank/DDBJ databases">
        <authorList>
            <person name="Nowell W R."/>
        </authorList>
    </citation>
    <scope>NUCLEOTIDE SEQUENCE</scope>
</reference>
<comment type="caution">
    <text evidence="3">The sequence shown here is derived from an EMBL/GenBank/DDBJ whole genome shotgun (WGS) entry which is preliminary data.</text>
</comment>
<dbReference type="Proteomes" id="UP000677228">
    <property type="component" value="Unassembled WGS sequence"/>
</dbReference>
<evidence type="ECO:0000313" key="4">
    <source>
        <dbReference type="Proteomes" id="UP000682733"/>
    </source>
</evidence>
<sequence length="227" mass="26317">KIKHLADKIRPDIDLWFILKPLPPSQHFFQTKDPIPKHLQSEIVYSAKCGNCNHNYVGKTERQSVRRLCEHGASKEEFDKCDAYPLDTEVEEDDSESRDRVRQSHSKRRTKRLQTQPLTPGVRRSSRLLAKAHTVDNPVSKTKCTDEVDKDTKEKSTLARHESETGHMVDWMNFKILWNDKNPYRLHIKESLVIKAYEPSLNLTTHSIPMIVYPESLPRNLVPDPNG</sequence>
<dbReference type="EMBL" id="CAJOBA010053218">
    <property type="protein sequence ID" value="CAF4262807.1"/>
    <property type="molecule type" value="Genomic_DNA"/>
</dbReference>
<name>A0A8S2T347_9BILA</name>
<evidence type="ECO:0000256" key="1">
    <source>
        <dbReference type="SAM" id="MobiDB-lite"/>
    </source>
</evidence>
<dbReference type="Proteomes" id="UP000682733">
    <property type="component" value="Unassembled WGS sequence"/>
</dbReference>
<dbReference type="AlphaFoldDB" id="A0A8S2T347"/>
<dbReference type="EMBL" id="CAJNOK010031327">
    <property type="protein sequence ID" value="CAF1470859.1"/>
    <property type="molecule type" value="Genomic_DNA"/>
</dbReference>